<keyword evidence="2" id="KW-1185">Reference proteome</keyword>
<reference evidence="1" key="2">
    <citation type="submission" date="2023-05" db="EMBL/GenBank/DDBJ databases">
        <authorList>
            <person name="Schelkunov M.I."/>
        </authorList>
    </citation>
    <scope>NUCLEOTIDE SEQUENCE</scope>
    <source>
        <strain evidence="1">Hsosn_3</strain>
        <tissue evidence="1">Leaf</tissue>
    </source>
</reference>
<protein>
    <submittedName>
        <fullName evidence="1">Uncharacterized protein</fullName>
    </submittedName>
</protein>
<accession>A0AAD8GSU3</accession>
<evidence type="ECO:0000313" key="2">
    <source>
        <dbReference type="Proteomes" id="UP001237642"/>
    </source>
</evidence>
<name>A0AAD8GSU3_9APIA</name>
<dbReference type="EMBL" id="JAUIZM010000012">
    <property type="protein sequence ID" value="KAK1353530.1"/>
    <property type="molecule type" value="Genomic_DNA"/>
</dbReference>
<gene>
    <name evidence="1" type="ORF">POM88_051895</name>
</gene>
<sequence>MCWKFYILFVTLATKLTCYRLVFVVCPLIASLIFTIENRDTCNVSIDWQTRLAHITGAVKIYLVMHTLAKSGYKAEVVHITTVQSLALRPTPMFGRHFIYERKPHDL</sequence>
<reference evidence="1" key="1">
    <citation type="submission" date="2023-02" db="EMBL/GenBank/DDBJ databases">
        <title>Genome of toxic invasive species Heracleum sosnowskyi carries increased number of genes despite the absence of recent whole-genome duplications.</title>
        <authorList>
            <person name="Schelkunov M."/>
            <person name="Shtratnikova V."/>
            <person name="Makarenko M."/>
            <person name="Klepikova A."/>
            <person name="Omelchenko D."/>
            <person name="Novikova G."/>
            <person name="Obukhova E."/>
            <person name="Bogdanov V."/>
            <person name="Penin A."/>
            <person name="Logacheva M."/>
        </authorList>
    </citation>
    <scope>NUCLEOTIDE SEQUENCE</scope>
    <source>
        <strain evidence="1">Hsosn_3</strain>
        <tissue evidence="1">Leaf</tissue>
    </source>
</reference>
<comment type="caution">
    <text evidence="1">The sequence shown here is derived from an EMBL/GenBank/DDBJ whole genome shotgun (WGS) entry which is preliminary data.</text>
</comment>
<dbReference type="AlphaFoldDB" id="A0AAD8GSU3"/>
<proteinExistence type="predicted"/>
<organism evidence="1 2">
    <name type="scientific">Heracleum sosnowskyi</name>
    <dbReference type="NCBI Taxonomy" id="360622"/>
    <lineage>
        <taxon>Eukaryota</taxon>
        <taxon>Viridiplantae</taxon>
        <taxon>Streptophyta</taxon>
        <taxon>Embryophyta</taxon>
        <taxon>Tracheophyta</taxon>
        <taxon>Spermatophyta</taxon>
        <taxon>Magnoliopsida</taxon>
        <taxon>eudicotyledons</taxon>
        <taxon>Gunneridae</taxon>
        <taxon>Pentapetalae</taxon>
        <taxon>asterids</taxon>
        <taxon>campanulids</taxon>
        <taxon>Apiales</taxon>
        <taxon>Apiaceae</taxon>
        <taxon>Apioideae</taxon>
        <taxon>apioid superclade</taxon>
        <taxon>Tordylieae</taxon>
        <taxon>Tordyliinae</taxon>
        <taxon>Heracleum</taxon>
    </lineage>
</organism>
<dbReference type="Proteomes" id="UP001237642">
    <property type="component" value="Unassembled WGS sequence"/>
</dbReference>
<evidence type="ECO:0000313" key="1">
    <source>
        <dbReference type="EMBL" id="KAK1353530.1"/>
    </source>
</evidence>